<dbReference type="Pfam" id="PF14336">
    <property type="entry name" value="GLUCM-like_C"/>
    <property type="match status" value="1"/>
</dbReference>
<dbReference type="AlphaFoldDB" id="A0A1H9CV49"/>
<organism evidence="2 3">
    <name type="scientific">Treponema bryantii</name>
    <dbReference type="NCBI Taxonomy" id="163"/>
    <lineage>
        <taxon>Bacteria</taxon>
        <taxon>Pseudomonadati</taxon>
        <taxon>Spirochaetota</taxon>
        <taxon>Spirochaetia</taxon>
        <taxon>Spirochaetales</taxon>
        <taxon>Treponemataceae</taxon>
        <taxon>Treponema</taxon>
    </lineage>
</organism>
<sequence>MDILRGYKTDRYAEKAAQTILGWEKGRVFLTTGFFVAGFAETDGPVGTLFLAKALRKLGYEPVILTDEFCKGFFESEGIQVLYMPFDADLDWCMKQLGTYTPVGLISIERCGENAAREYANMRGVSITDKTAAADLFFRIALGIVPTIGVGDGGNEIGMGNVADIIEEKLSLKPCVVTVDQLVIATVSNWGAYAIIAYLERLSGVKVFMDFEEAKAFIKKTVEMGSVDGVLKKQIVSVDGFGMEIEKEIIDSLGAAI</sequence>
<dbReference type="InterPro" id="IPR025504">
    <property type="entry name" value="GLUCM_C"/>
</dbReference>
<evidence type="ECO:0000259" key="1">
    <source>
        <dbReference type="Pfam" id="PF14336"/>
    </source>
</evidence>
<dbReference type="Gene3D" id="3.90.1640.20">
    <property type="entry name" value="TON_0340"/>
    <property type="match status" value="1"/>
</dbReference>
<feature type="domain" description="D-glutamate cyclase-like C-terminal" evidence="1">
    <location>
        <begin position="13"/>
        <end position="253"/>
    </location>
</feature>
<dbReference type="PANTHER" id="PTHR32022:SF10">
    <property type="entry name" value="D-GLUTAMATE CYCLASE, MITOCHONDRIAL"/>
    <property type="match status" value="1"/>
</dbReference>
<proteinExistence type="predicted"/>
<gene>
    <name evidence="2" type="ORF">SAMN04487977_102321</name>
</gene>
<evidence type="ECO:0000313" key="3">
    <source>
        <dbReference type="Proteomes" id="UP000182360"/>
    </source>
</evidence>
<accession>A0A1H9CV49</accession>
<dbReference type="EMBL" id="FOFU01000002">
    <property type="protein sequence ID" value="SEQ05102.1"/>
    <property type="molecule type" value="Genomic_DNA"/>
</dbReference>
<dbReference type="Proteomes" id="UP000182360">
    <property type="component" value="Unassembled WGS sequence"/>
</dbReference>
<protein>
    <recommendedName>
        <fullName evidence="1">D-glutamate cyclase-like C-terminal domain-containing protein</fullName>
    </recommendedName>
</protein>
<evidence type="ECO:0000313" key="2">
    <source>
        <dbReference type="EMBL" id="SEQ05102.1"/>
    </source>
</evidence>
<dbReference type="PANTHER" id="PTHR32022">
    <property type="entry name" value="D-GLUTAMATE CYCLASE, MITOCHONDRIAL"/>
    <property type="match status" value="1"/>
</dbReference>
<name>A0A1H9CV49_9SPIR</name>
<reference evidence="2 3" key="1">
    <citation type="submission" date="2016-10" db="EMBL/GenBank/DDBJ databases">
        <authorList>
            <person name="de Groot N.N."/>
        </authorList>
    </citation>
    <scope>NUCLEOTIDE SEQUENCE [LARGE SCALE GENOMIC DNA]</scope>
    <source>
        <strain evidence="2 3">B25</strain>
    </source>
</reference>
<keyword evidence="3" id="KW-1185">Reference proteome</keyword>